<feature type="compositionally biased region" description="Basic and acidic residues" evidence="1">
    <location>
        <begin position="202"/>
        <end position="214"/>
    </location>
</feature>
<dbReference type="Proteomes" id="UP000299102">
    <property type="component" value="Unassembled WGS sequence"/>
</dbReference>
<organism evidence="2 3">
    <name type="scientific">Eumeta variegata</name>
    <name type="common">Bagworm moth</name>
    <name type="synonym">Eumeta japonica</name>
    <dbReference type="NCBI Taxonomy" id="151549"/>
    <lineage>
        <taxon>Eukaryota</taxon>
        <taxon>Metazoa</taxon>
        <taxon>Ecdysozoa</taxon>
        <taxon>Arthropoda</taxon>
        <taxon>Hexapoda</taxon>
        <taxon>Insecta</taxon>
        <taxon>Pterygota</taxon>
        <taxon>Neoptera</taxon>
        <taxon>Endopterygota</taxon>
        <taxon>Lepidoptera</taxon>
        <taxon>Glossata</taxon>
        <taxon>Ditrysia</taxon>
        <taxon>Tineoidea</taxon>
        <taxon>Psychidae</taxon>
        <taxon>Oiketicinae</taxon>
        <taxon>Eumeta</taxon>
    </lineage>
</organism>
<gene>
    <name evidence="2" type="ORF">EVAR_97425_1</name>
</gene>
<reference evidence="2 3" key="1">
    <citation type="journal article" date="2019" name="Commun. Biol.">
        <title>The bagworm genome reveals a unique fibroin gene that provides high tensile strength.</title>
        <authorList>
            <person name="Kono N."/>
            <person name="Nakamura H."/>
            <person name="Ohtoshi R."/>
            <person name="Tomita M."/>
            <person name="Numata K."/>
            <person name="Arakawa K."/>
        </authorList>
    </citation>
    <scope>NUCLEOTIDE SEQUENCE [LARGE SCALE GENOMIC DNA]</scope>
</reference>
<feature type="region of interest" description="Disordered" evidence="1">
    <location>
        <begin position="202"/>
        <end position="231"/>
    </location>
</feature>
<dbReference type="AlphaFoldDB" id="A0A4C1X0X4"/>
<dbReference type="EMBL" id="BGZK01000683">
    <property type="protein sequence ID" value="GBP56004.1"/>
    <property type="molecule type" value="Genomic_DNA"/>
</dbReference>
<sequence>MTPPSPSSYRERHSRQDAGQIHKSIKASIWQRVTFFLPNKKSTKKNGLCYRVEGINITNDCITWNNVVSPWTLIYVSSRHPVIGQPTSAASSYKVPRVFTSQSYEEKQKVFSFNLQLCCMEMCSPRTTVASQRLQAAARPPEGPRRVNKRPALIRELLRDCHEISAPVEIAVHLMHSYMFNKSNVDRDCNLERDRDRNLERYQDQSWERDDRSIDGGTRPIFTPARPRAGS</sequence>
<evidence type="ECO:0000256" key="1">
    <source>
        <dbReference type="SAM" id="MobiDB-lite"/>
    </source>
</evidence>
<protein>
    <submittedName>
        <fullName evidence="2">Uncharacterized protein</fullName>
    </submittedName>
</protein>
<keyword evidence="3" id="KW-1185">Reference proteome</keyword>
<comment type="caution">
    <text evidence="2">The sequence shown here is derived from an EMBL/GenBank/DDBJ whole genome shotgun (WGS) entry which is preliminary data.</text>
</comment>
<accession>A0A4C1X0X4</accession>
<name>A0A4C1X0X4_EUMVA</name>
<evidence type="ECO:0000313" key="3">
    <source>
        <dbReference type="Proteomes" id="UP000299102"/>
    </source>
</evidence>
<evidence type="ECO:0000313" key="2">
    <source>
        <dbReference type="EMBL" id="GBP56004.1"/>
    </source>
</evidence>
<proteinExistence type="predicted"/>